<dbReference type="GO" id="GO:0016054">
    <property type="term" value="P:organic acid catabolic process"/>
    <property type="evidence" value="ECO:0007669"/>
    <property type="project" value="UniProtKB-ARBA"/>
</dbReference>
<protein>
    <submittedName>
        <fullName evidence="7">2-hydroxy-3-oxopropionate reductase</fullName>
        <ecNumber evidence="7">1.1.1.60</ecNumber>
    </submittedName>
</protein>
<reference evidence="7" key="1">
    <citation type="submission" date="2020-02" db="EMBL/GenBank/DDBJ databases">
        <authorList>
            <person name="Meier V. D."/>
        </authorList>
    </citation>
    <scope>NUCLEOTIDE SEQUENCE</scope>
    <source>
        <strain evidence="7">AVDCRST_MAG51</strain>
    </source>
</reference>
<evidence type="ECO:0000259" key="5">
    <source>
        <dbReference type="Pfam" id="PF03446"/>
    </source>
</evidence>
<evidence type="ECO:0000313" key="7">
    <source>
        <dbReference type="EMBL" id="CAA9399601.1"/>
    </source>
</evidence>
<dbReference type="PANTHER" id="PTHR43060">
    <property type="entry name" value="3-HYDROXYISOBUTYRATE DEHYDROGENASE-LIKE 1, MITOCHONDRIAL-RELATED"/>
    <property type="match status" value="1"/>
</dbReference>
<dbReference type="EMBL" id="CADCUX010000207">
    <property type="protein sequence ID" value="CAA9399601.1"/>
    <property type="molecule type" value="Genomic_DNA"/>
</dbReference>
<feature type="active site" evidence="4">
    <location>
        <position position="185"/>
    </location>
</feature>
<evidence type="ECO:0000256" key="1">
    <source>
        <dbReference type="ARBA" id="ARBA00009080"/>
    </source>
</evidence>
<accession>A0A6J4NZ39</accession>
<dbReference type="AlphaFoldDB" id="A0A6J4NZ39"/>
<sequence length="300" mass="31474">MPTTNPKTYESTPSRKVAFLGLGVMGLPMAGHLALAGHDVTVFNRSPGKAKDWTGEFKGKAAPTPREAAAGCDFVFCCVGNDDDLRSVVLGENGALAGMKRGAVFVDHTTASANVARELSGQAAGKGVQFIDAPVSGGQAGAQNGLLTVMCGGEKAAFESVKPVAMAFSRAFTLLGASGAGQLAKMVNQIAIAGLVQGLSEAIAFGQRAGLDMEQVLEVIGKGAAQSWQMDNRGKTMIADKFDFGFAVDWMRKDLGLVLDEAKRNGARLPVTALVDQFYADVQNMGGKRWDTSSLIKRLK</sequence>
<name>A0A6J4NZ39_9BURK</name>
<dbReference type="GO" id="GO:0051287">
    <property type="term" value="F:NAD binding"/>
    <property type="evidence" value="ECO:0007669"/>
    <property type="project" value="InterPro"/>
</dbReference>
<dbReference type="Pfam" id="PF03446">
    <property type="entry name" value="NAD_binding_2"/>
    <property type="match status" value="1"/>
</dbReference>
<evidence type="ECO:0000256" key="4">
    <source>
        <dbReference type="PIRSR" id="PIRSR000103-1"/>
    </source>
</evidence>
<comment type="similarity">
    <text evidence="1">Belongs to the HIBADH-related family.</text>
</comment>
<organism evidence="7">
    <name type="scientific">uncultured Ramlibacter sp</name>
    <dbReference type="NCBI Taxonomy" id="260755"/>
    <lineage>
        <taxon>Bacteria</taxon>
        <taxon>Pseudomonadati</taxon>
        <taxon>Pseudomonadota</taxon>
        <taxon>Betaproteobacteria</taxon>
        <taxon>Burkholderiales</taxon>
        <taxon>Comamonadaceae</taxon>
        <taxon>Ramlibacter</taxon>
        <taxon>environmental samples</taxon>
    </lineage>
</organism>
<dbReference type="SUPFAM" id="SSF51735">
    <property type="entry name" value="NAD(P)-binding Rossmann-fold domains"/>
    <property type="match status" value="1"/>
</dbReference>
<dbReference type="InterPro" id="IPR029154">
    <property type="entry name" value="HIBADH-like_NADP-bd"/>
</dbReference>
<dbReference type="PROSITE" id="PS00895">
    <property type="entry name" value="3_HYDROXYISOBUT_DH"/>
    <property type="match status" value="1"/>
</dbReference>
<dbReference type="GO" id="GO:0008679">
    <property type="term" value="F:2-hydroxy-3-oxopropionate reductase activity"/>
    <property type="evidence" value="ECO:0007669"/>
    <property type="project" value="UniProtKB-EC"/>
</dbReference>
<dbReference type="InterPro" id="IPR015815">
    <property type="entry name" value="HIBADH-related"/>
</dbReference>
<dbReference type="Gene3D" id="3.40.50.720">
    <property type="entry name" value="NAD(P)-binding Rossmann-like Domain"/>
    <property type="match status" value="1"/>
</dbReference>
<proteinExistence type="inferred from homology"/>
<feature type="domain" description="6-phosphogluconate dehydrogenase NADP-binding" evidence="5">
    <location>
        <begin position="16"/>
        <end position="176"/>
    </location>
</feature>
<keyword evidence="2 7" id="KW-0560">Oxidoreductase</keyword>
<dbReference type="InterPro" id="IPR013328">
    <property type="entry name" value="6PGD_dom2"/>
</dbReference>
<evidence type="ECO:0000256" key="2">
    <source>
        <dbReference type="ARBA" id="ARBA00023002"/>
    </source>
</evidence>
<dbReference type="InterPro" id="IPR036291">
    <property type="entry name" value="NAD(P)-bd_dom_sf"/>
</dbReference>
<gene>
    <name evidence="7" type="ORF">AVDCRST_MAG51-818</name>
</gene>
<evidence type="ECO:0000256" key="3">
    <source>
        <dbReference type="ARBA" id="ARBA00023027"/>
    </source>
</evidence>
<dbReference type="Pfam" id="PF14833">
    <property type="entry name" value="NAD_binding_11"/>
    <property type="match status" value="1"/>
</dbReference>
<dbReference type="EC" id="1.1.1.60" evidence="7"/>
<dbReference type="GO" id="GO:0050661">
    <property type="term" value="F:NADP binding"/>
    <property type="evidence" value="ECO:0007669"/>
    <property type="project" value="InterPro"/>
</dbReference>
<feature type="domain" description="3-hydroxyisobutyrate dehydrogenase-like NAD-binding" evidence="6">
    <location>
        <begin position="179"/>
        <end position="298"/>
    </location>
</feature>
<dbReference type="SUPFAM" id="SSF48179">
    <property type="entry name" value="6-phosphogluconate dehydrogenase C-terminal domain-like"/>
    <property type="match status" value="1"/>
</dbReference>
<dbReference type="PIRSF" id="PIRSF000103">
    <property type="entry name" value="HIBADH"/>
    <property type="match status" value="1"/>
</dbReference>
<keyword evidence="3" id="KW-0520">NAD</keyword>
<dbReference type="InterPro" id="IPR008927">
    <property type="entry name" value="6-PGluconate_DH-like_C_sf"/>
</dbReference>
<dbReference type="Gene3D" id="1.10.1040.10">
    <property type="entry name" value="N-(1-d-carboxylethyl)-l-norvaline Dehydrogenase, domain 2"/>
    <property type="match status" value="1"/>
</dbReference>
<dbReference type="InterPro" id="IPR002204">
    <property type="entry name" value="3-OH-isobutyrate_DH-rel_CS"/>
</dbReference>
<evidence type="ECO:0000259" key="6">
    <source>
        <dbReference type="Pfam" id="PF14833"/>
    </source>
</evidence>
<dbReference type="InterPro" id="IPR006115">
    <property type="entry name" value="6PGDH_NADP-bd"/>
</dbReference>
<dbReference type="PANTHER" id="PTHR43060:SF15">
    <property type="entry name" value="3-HYDROXYISOBUTYRATE DEHYDROGENASE-LIKE 1, MITOCHONDRIAL-RELATED"/>
    <property type="match status" value="1"/>
</dbReference>